<name>A0A1W6ZYI5_9HYPH</name>
<dbReference type="STRING" id="1235591.CAK95_27205"/>
<dbReference type="PANTHER" id="PTHR43798">
    <property type="entry name" value="MONOACYLGLYCEROL LIPASE"/>
    <property type="match status" value="1"/>
</dbReference>
<evidence type="ECO:0000313" key="2">
    <source>
        <dbReference type="Proteomes" id="UP000194137"/>
    </source>
</evidence>
<dbReference type="GO" id="GO:0016020">
    <property type="term" value="C:membrane"/>
    <property type="evidence" value="ECO:0007669"/>
    <property type="project" value="TreeGrafter"/>
</dbReference>
<organism evidence="1 2">
    <name type="scientific">Pseudorhodoplanes sinuspersici</name>
    <dbReference type="NCBI Taxonomy" id="1235591"/>
    <lineage>
        <taxon>Bacteria</taxon>
        <taxon>Pseudomonadati</taxon>
        <taxon>Pseudomonadota</taxon>
        <taxon>Alphaproteobacteria</taxon>
        <taxon>Hyphomicrobiales</taxon>
        <taxon>Pseudorhodoplanes</taxon>
    </lineage>
</organism>
<reference evidence="1 2" key="1">
    <citation type="submission" date="2017-05" db="EMBL/GenBank/DDBJ databases">
        <title>Full genome sequence of Pseudorhodoplanes sinuspersici.</title>
        <authorList>
            <person name="Dastgheib S.M.M."/>
            <person name="Shavandi M."/>
            <person name="Tirandaz H."/>
        </authorList>
    </citation>
    <scope>NUCLEOTIDE SEQUENCE [LARGE SCALE GENOMIC DNA]</scope>
    <source>
        <strain evidence="1 2">RIPI110</strain>
    </source>
</reference>
<dbReference type="InterPro" id="IPR029058">
    <property type="entry name" value="AB_hydrolase_fold"/>
</dbReference>
<sequence>MNVHQSLTVPAPREAVDLVMRDGAVIRLRRYGQAGATRLVLSHGNGLAINAYLPFWLPLTDTYDVVLFDIRNHGENMLHDPDAHRWESFYDDYEEIFHGIKAHFGEARTIGAFHSLSSIAALEHTLRRGKRWDGLCLFDPPILPREGHPLYAMQLANMEEHSARALRRQSTFDSPEQLASQFRRRSSFGRWVPGAAALLARHTLRPTDDGRWSLCCPPELEARIFRDNVDPTQYTRLKDVPVPFMIIAGDPNSPHASPAAFTARAAHGEMGIDYAMVPNTTHFLQLEEPQACRDLVIDFMRRHGLD</sequence>
<dbReference type="InterPro" id="IPR000073">
    <property type="entry name" value="AB_hydrolase_1"/>
</dbReference>
<dbReference type="Proteomes" id="UP000194137">
    <property type="component" value="Chromosome"/>
</dbReference>
<protein>
    <submittedName>
        <fullName evidence="1">Uncharacterized protein</fullName>
    </submittedName>
</protein>
<gene>
    <name evidence="1" type="ORF">CAK95_27205</name>
</gene>
<dbReference type="SUPFAM" id="SSF53474">
    <property type="entry name" value="alpha/beta-Hydrolases"/>
    <property type="match status" value="1"/>
</dbReference>
<dbReference type="Pfam" id="PF12697">
    <property type="entry name" value="Abhydrolase_6"/>
    <property type="match status" value="1"/>
</dbReference>
<dbReference type="AlphaFoldDB" id="A0A1W6ZYI5"/>
<dbReference type="EMBL" id="CP021112">
    <property type="protein sequence ID" value="ARQ02383.1"/>
    <property type="molecule type" value="Genomic_DNA"/>
</dbReference>
<dbReference type="InterPro" id="IPR050266">
    <property type="entry name" value="AB_hydrolase_sf"/>
</dbReference>
<evidence type="ECO:0000313" key="1">
    <source>
        <dbReference type="EMBL" id="ARQ02383.1"/>
    </source>
</evidence>
<accession>A0A1W6ZYI5</accession>
<dbReference type="PANTHER" id="PTHR43798:SF33">
    <property type="entry name" value="HYDROLASE, PUTATIVE (AFU_ORTHOLOGUE AFUA_2G14860)-RELATED"/>
    <property type="match status" value="1"/>
</dbReference>
<proteinExistence type="predicted"/>
<dbReference type="KEGG" id="psin:CAK95_27205"/>
<dbReference type="Gene3D" id="3.40.50.1820">
    <property type="entry name" value="alpha/beta hydrolase"/>
    <property type="match status" value="1"/>
</dbReference>
<keyword evidence="2" id="KW-1185">Reference proteome</keyword>